<dbReference type="RefSeq" id="XP_008724640.1">
    <property type="nucleotide sequence ID" value="XM_008726418.1"/>
</dbReference>
<dbReference type="VEuPathDB" id="FungiDB:G647_10427"/>
<dbReference type="AlphaFoldDB" id="V9DJW9"/>
<gene>
    <name evidence="1" type="ORF">G647_10427</name>
</gene>
<evidence type="ECO:0000313" key="1">
    <source>
        <dbReference type="EMBL" id="ETI26613.1"/>
    </source>
</evidence>
<sequence length="189" mass="21457">MVRPPSSYDEKLSVWATDAGRLKFEHRQRILLAAWGVAPTQDAACVQVPQMWAAADPLYLLDHFRLRDLLPSEAERLRFAMAGHNVPFGRAAAWFTEPRRGVDTDNFFGFGPYTPMHGSHRCHKPHYIVPHDLKYESQSANYSRNDYYLAAIALRKYGHPVPRHCADPAHVPPCLMARAALTVEEAYCI</sequence>
<accession>V9DJW9</accession>
<dbReference type="Proteomes" id="UP000030678">
    <property type="component" value="Unassembled WGS sequence"/>
</dbReference>
<organism evidence="1">
    <name type="scientific">Cladophialophora carrionii CBS 160.54</name>
    <dbReference type="NCBI Taxonomy" id="1279043"/>
    <lineage>
        <taxon>Eukaryota</taxon>
        <taxon>Fungi</taxon>
        <taxon>Dikarya</taxon>
        <taxon>Ascomycota</taxon>
        <taxon>Pezizomycotina</taxon>
        <taxon>Eurotiomycetes</taxon>
        <taxon>Chaetothyriomycetidae</taxon>
        <taxon>Chaetothyriales</taxon>
        <taxon>Herpotrichiellaceae</taxon>
        <taxon>Cladophialophora</taxon>
    </lineage>
</organism>
<dbReference type="EMBL" id="KI635851">
    <property type="protein sequence ID" value="ETI26613.1"/>
    <property type="molecule type" value="Genomic_DNA"/>
</dbReference>
<dbReference type="GeneID" id="19988920"/>
<protein>
    <submittedName>
        <fullName evidence="1">Uncharacterized protein</fullName>
    </submittedName>
</protein>
<proteinExistence type="predicted"/>
<reference evidence="1" key="1">
    <citation type="submission" date="2013-03" db="EMBL/GenBank/DDBJ databases">
        <title>The Genome Sequence of Cladophialophora carrionii CBS 160.54.</title>
        <authorList>
            <consortium name="The Broad Institute Genomics Platform"/>
            <person name="Cuomo C."/>
            <person name="de Hoog S."/>
            <person name="Gorbushina A."/>
            <person name="Walker B."/>
            <person name="Young S.K."/>
            <person name="Zeng Q."/>
            <person name="Gargeya S."/>
            <person name="Fitzgerald M."/>
            <person name="Haas B."/>
            <person name="Abouelleil A."/>
            <person name="Allen A.W."/>
            <person name="Alvarado L."/>
            <person name="Arachchi H.M."/>
            <person name="Berlin A.M."/>
            <person name="Chapman S.B."/>
            <person name="Gainer-Dewar J."/>
            <person name="Goldberg J."/>
            <person name="Griggs A."/>
            <person name="Gujja S."/>
            <person name="Hansen M."/>
            <person name="Howarth C."/>
            <person name="Imamovic A."/>
            <person name="Ireland A."/>
            <person name="Larimer J."/>
            <person name="McCowan C."/>
            <person name="Murphy C."/>
            <person name="Pearson M."/>
            <person name="Poon T.W."/>
            <person name="Priest M."/>
            <person name="Roberts A."/>
            <person name="Saif S."/>
            <person name="Shea T."/>
            <person name="Sisk P."/>
            <person name="Sykes S."/>
            <person name="Wortman J."/>
            <person name="Nusbaum C."/>
            <person name="Birren B."/>
        </authorList>
    </citation>
    <scope>NUCLEOTIDE SEQUENCE [LARGE SCALE GENOMIC DNA]</scope>
    <source>
        <strain evidence="1">CBS 160.54</strain>
    </source>
</reference>
<dbReference type="HOGENOM" id="CLU_1434301_0_0_1"/>
<name>V9DJW9_9EURO</name>